<keyword evidence="1" id="KW-0472">Membrane</keyword>
<evidence type="ECO:0008006" key="4">
    <source>
        <dbReference type="Google" id="ProtNLM"/>
    </source>
</evidence>
<keyword evidence="1" id="KW-0812">Transmembrane</keyword>
<dbReference type="AlphaFoldDB" id="A0A367P6V2"/>
<dbReference type="Proteomes" id="UP000253501">
    <property type="component" value="Unassembled WGS sequence"/>
</dbReference>
<feature type="transmembrane region" description="Helical" evidence="1">
    <location>
        <begin position="91"/>
        <end position="114"/>
    </location>
</feature>
<keyword evidence="1" id="KW-1133">Transmembrane helix</keyword>
<gene>
    <name evidence="2" type="ORF">DDK22_36555</name>
</gene>
<sequence>MRTLLYFRLKDAITARLTQARLDELAGTSALVAGPWFVQRDKQPVDGLPRVDVGQTTYREEAAITGIFVGAIVAATVIFKYGVSAGTGATAIAYVGAIALGAMIGWWIGGLVGVKIGRLELWRQKAQMAPGQLLMIASCDSKSKESTKRMINELGGVSIDEHSDVMPNFRWV</sequence>
<comment type="caution">
    <text evidence="2">The sequence shown here is derived from an EMBL/GenBank/DDBJ whole genome shotgun (WGS) entry which is preliminary data.</text>
</comment>
<evidence type="ECO:0000313" key="3">
    <source>
        <dbReference type="Proteomes" id="UP000253501"/>
    </source>
</evidence>
<reference evidence="2 3" key="1">
    <citation type="submission" date="2018-04" db="EMBL/GenBank/DDBJ databases">
        <title>Cupriavidus necator CR12 genome sequencing and assembly.</title>
        <authorList>
            <person name="Ben Fekih I."/>
            <person name="Mazhar H.S."/>
            <person name="Bello S.K."/>
            <person name="Rensing C."/>
        </authorList>
    </citation>
    <scope>NUCLEOTIDE SEQUENCE [LARGE SCALE GENOMIC DNA]</scope>
    <source>
        <strain evidence="2 3">CR12</strain>
    </source>
</reference>
<dbReference type="RefSeq" id="WP_114136172.1">
    <property type="nucleotide sequence ID" value="NZ_CP068436.1"/>
</dbReference>
<accession>A0A367P6V2</accession>
<dbReference type="EMBL" id="QDHA01000142">
    <property type="protein sequence ID" value="RCJ03570.1"/>
    <property type="molecule type" value="Genomic_DNA"/>
</dbReference>
<protein>
    <recommendedName>
        <fullName evidence="4">DUF1269 domain-containing protein</fullName>
    </recommendedName>
</protein>
<evidence type="ECO:0000256" key="1">
    <source>
        <dbReference type="SAM" id="Phobius"/>
    </source>
</evidence>
<feature type="transmembrane region" description="Helical" evidence="1">
    <location>
        <begin position="62"/>
        <end position="79"/>
    </location>
</feature>
<name>A0A367P6V2_CUPNE</name>
<proteinExistence type="predicted"/>
<organism evidence="2 3">
    <name type="scientific">Cupriavidus necator</name>
    <name type="common">Alcaligenes eutrophus</name>
    <name type="synonym">Ralstonia eutropha</name>
    <dbReference type="NCBI Taxonomy" id="106590"/>
    <lineage>
        <taxon>Bacteria</taxon>
        <taxon>Pseudomonadati</taxon>
        <taxon>Pseudomonadota</taxon>
        <taxon>Betaproteobacteria</taxon>
        <taxon>Burkholderiales</taxon>
        <taxon>Burkholderiaceae</taxon>
        <taxon>Cupriavidus</taxon>
    </lineage>
</organism>
<evidence type="ECO:0000313" key="2">
    <source>
        <dbReference type="EMBL" id="RCJ03570.1"/>
    </source>
</evidence>